<reference evidence="1 2" key="1">
    <citation type="journal article" date="2019" name="Int. J. Syst. Evol. Microbiol.">
        <title>The Global Catalogue of Microorganisms (GCM) 10K type strain sequencing project: providing services to taxonomists for standard genome sequencing and annotation.</title>
        <authorList>
            <consortium name="The Broad Institute Genomics Platform"/>
            <consortium name="The Broad Institute Genome Sequencing Center for Infectious Disease"/>
            <person name="Wu L."/>
            <person name="Ma J."/>
        </authorList>
    </citation>
    <scope>NUCLEOTIDE SEQUENCE [LARGE SCALE GENOMIC DNA]</scope>
    <source>
        <strain evidence="1 2">JCM 15974</strain>
    </source>
</reference>
<dbReference type="Proteomes" id="UP001501758">
    <property type="component" value="Unassembled WGS sequence"/>
</dbReference>
<keyword evidence="2" id="KW-1185">Reference proteome</keyword>
<name>A0ABN1J7D0_9FLAO</name>
<dbReference type="EMBL" id="BAAAGE010000005">
    <property type="protein sequence ID" value="GAA0730961.1"/>
    <property type="molecule type" value="Genomic_DNA"/>
</dbReference>
<sequence length="76" mass="8694">MKIAGLLIKNKIMKIEKEYIVEAIGNNQDILYEWIEVNKDVLDFVSEDEGCGCCVSIFKIEGQTEVLKTFPKEILL</sequence>
<comment type="caution">
    <text evidence="1">The sequence shown here is derived from an EMBL/GenBank/DDBJ whole genome shotgun (WGS) entry which is preliminary data.</text>
</comment>
<evidence type="ECO:0000313" key="2">
    <source>
        <dbReference type="Proteomes" id="UP001501758"/>
    </source>
</evidence>
<organism evidence="1 2">
    <name type="scientific">Aquimarina litoralis</name>
    <dbReference type="NCBI Taxonomy" id="584605"/>
    <lineage>
        <taxon>Bacteria</taxon>
        <taxon>Pseudomonadati</taxon>
        <taxon>Bacteroidota</taxon>
        <taxon>Flavobacteriia</taxon>
        <taxon>Flavobacteriales</taxon>
        <taxon>Flavobacteriaceae</taxon>
        <taxon>Aquimarina</taxon>
    </lineage>
</organism>
<evidence type="ECO:0000313" key="1">
    <source>
        <dbReference type="EMBL" id="GAA0730961.1"/>
    </source>
</evidence>
<proteinExistence type="predicted"/>
<protein>
    <submittedName>
        <fullName evidence="1">Uncharacterized protein</fullName>
    </submittedName>
</protein>
<gene>
    <name evidence="1" type="ORF">GCM10009430_42630</name>
</gene>
<accession>A0ABN1J7D0</accession>